<evidence type="ECO:0000313" key="2">
    <source>
        <dbReference type="Proteomes" id="UP001172386"/>
    </source>
</evidence>
<proteinExistence type="predicted"/>
<dbReference type="EMBL" id="JAPDRQ010000075">
    <property type="protein sequence ID" value="KAJ9656603.1"/>
    <property type="molecule type" value="Genomic_DNA"/>
</dbReference>
<evidence type="ECO:0000313" key="1">
    <source>
        <dbReference type="EMBL" id="KAJ9656603.1"/>
    </source>
</evidence>
<accession>A0ACC3A7I0</accession>
<organism evidence="1 2">
    <name type="scientific">Neophaeococcomyces mojaviensis</name>
    <dbReference type="NCBI Taxonomy" id="3383035"/>
    <lineage>
        <taxon>Eukaryota</taxon>
        <taxon>Fungi</taxon>
        <taxon>Dikarya</taxon>
        <taxon>Ascomycota</taxon>
        <taxon>Pezizomycotina</taxon>
        <taxon>Eurotiomycetes</taxon>
        <taxon>Chaetothyriomycetidae</taxon>
        <taxon>Chaetothyriales</taxon>
        <taxon>Chaetothyriales incertae sedis</taxon>
        <taxon>Neophaeococcomyces</taxon>
    </lineage>
</organism>
<gene>
    <name evidence="1" type="ORF">H2198_004837</name>
</gene>
<dbReference type="Proteomes" id="UP001172386">
    <property type="component" value="Unassembled WGS sequence"/>
</dbReference>
<reference evidence="1" key="1">
    <citation type="submission" date="2022-10" db="EMBL/GenBank/DDBJ databases">
        <title>Culturing micro-colonial fungi from biological soil crusts in the Mojave desert and describing Neophaeococcomyces mojavensis, and introducing the new genera and species Taxawa tesnikishii.</title>
        <authorList>
            <person name="Kurbessoian T."/>
            <person name="Stajich J.E."/>
        </authorList>
    </citation>
    <scope>NUCLEOTIDE SEQUENCE</scope>
    <source>
        <strain evidence="1">JES_112</strain>
    </source>
</reference>
<comment type="caution">
    <text evidence="1">The sequence shown here is derived from an EMBL/GenBank/DDBJ whole genome shotgun (WGS) entry which is preliminary data.</text>
</comment>
<sequence>MRTFSAAAFAALASTTLAAPVHLHKRQESLDISQTLQNILDNTHGSDLYTYPTDLTRGIVPKAIHSHNDYWRDVPFYSALSVGCVSIEADVWLVNDTLLIGHERSALTSARSFDSLYIQPILSVLRRENPITQYIQTPTRNGVYDTASDQTLYLFVDLKTDGPTTWPYAIRALEPLRQAGYLTTYTRNSSGEYITPGPVTVIGTGNTPLNQVQPLASRDYFFDANLALLSTTQSNITSYVSPIASTQFSRYIGSPNATTLDFNSTQLQTIQTQIAFAKSKGIGGRYWDTPAWPVSTRDAVWKELVGQGVALLNADDLLAAAGFTGPAGW</sequence>
<keyword evidence="2" id="KW-1185">Reference proteome</keyword>
<protein>
    <submittedName>
        <fullName evidence="1">Uncharacterized protein</fullName>
    </submittedName>
</protein>
<name>A0ACC3A7I0_9EURO</name>